<dbReference type="STRING" id="1892869.ACGLYG10_0006"/>
<organism evidence="2 3">
    <name type="scientific">Actinomyces glycerinitolerans</name>
    <dbReference type="NCBI Taxonomy" id="1892869"/>
    <lineage>
        <taxon>Bacteria</taxon>
        <taxon>Bacillati</taxon>
        <taxon>Actinomycetota</taxon>
        <taxon>Actinomycetes</taxon>
        <taxon>Actinomycetales</taxon>
        <taxon>Actinomycetaceae</taxon>
        <taxon>Actinomyces</taxon>
    </lineage>
</organism>
<evidence type="ECO:0000313" key="2">
    <source>
        <dbReference type="EMBL" id="SHE23809.1"/>
    </source>
</evidence>
<accession>A0A1M4RV68</accession>
<evidence type="ECO:0000256" key="1">
    <source>
        <dbReference type="SAM" id="MobiDB-lite"/>
    </source>
</evidence>
<dbReference type="RefSeq" id="WP_073326932.1">
    <property type="nucleotide sequence ID" value="NZ_FQTT01000001.1"/>
</dbReference>
<dbReference type="Proteomes" id="UP000184291">
    <property type="component" value="Unassembled WGS sequence"/>
</dbReference>
<dbReference type="Gene3D" id="3.40.50.720">
    <property type="entry name" value="NAD(P)-binding Rossmann-like Domain"/>
    <property type="match status" value="1"/>
</dbReference>
<name>A0A1M4RV68_9ACTO</name>
<dbReference type="EMBL" id="FQTT01000001">
    <property type="protein sequence ID" value="SHE23809.1"/>
    <property type="molecule type" value="Genomic_DNA"/>
</dbReference>
<reference evidence="3" key="1">
    <citation type="submission" date="2016-09" db="EMBL/GenBank/DDBJ databases">
        <authorList>
            <person name="Strepis N."/>
        </authorList>
    </citation>
    <scope>NUCLEOTIDE SEQUENCE [LARGE SCALE GENOMIC DNA]</scope>
</reference>
<evidence type="ECO:0008006" key="4">
    <source>
        <dbReference type="Google" id="ProtNLM"/>
    </source>
</evidence>
<evidence type="ECO:0000313" key="3">
    <source>
        <dbReference type="Proteomes" id="UP000184291"/>
    </source>
</evidence>
<proteinExistence type="predicted"/>
<feature type="region of interest" description="Disordered" evidence="1">
    <location>
        <begin position="307"/>
        <end position="337"/>
    </location>
</feature>
<dbReference type="AlphaFoldDB" id="A0A1M4RV68"/>
<gene>
    <name evidence="2" type="ORF">ACGLYG10_0006</name>
</gene>
<sequence>MRIRGHSPILWRAPGETQIGAEPGHATILSGLTNAEQLLLDRLPEEIRPAGIYRAARWSRVPLERAREIVRELREIGIIDASPEATDDADTLYWDRLAVDAAERSAMLRASSVGLLGGGNLAREIIRLLVEAGVVTILPDDEALADWAADLSPAVRTRAPLDLRPDVVVSLSGHVVDPIRSRDLARAGITHLPVVVREVSVRVGPLVAEHSAVCTTCLDLWARDADPCWPALATQLRLLPAPVLERLLLHQAAALAARAVIDVVTGRGPLWEGRSVELSAADPAGVERHWRPHPDCLCSRLAVGPTGTGDASDAPEAVGDPADADGFSSLELEAYRP</sequence>
<protein>
    <recommendedName>
        <fullName evidence="4">Bacteriocin biosynthesis cyclodehydratase domain</fullName>
    </recommendedName>
</protein>
<keyword evidence="3" id="KW-1185">Reference proteome</keyword>